<dbReference type="InParanoid" id="A0A0H2RAP1"/>
<dbReference type="InterPro" id="IPR036047">
    <property type="entry name" value="F-box-like_dom_sf"/>
</dbReference>
<feature type="domain" description="F-box" evidence="1">
    <location>
        <begin position="98"/>
        <end position="150"/>
    </location>
</feature>
<dbReference type="Gene3D" id="1.20.1280.50">
    <property type="match status" value="1"/>
</dbReference>
<reference evidence="2 3" key="1">
    <citation type="submission" date="2015-04" db="EMBL/GenBank/DDBJ databases">
        <title>Complete genome sequence of Schizopora paradoxa KUC8140, a cosmopolitan wood degrader in East Asia.</title>
        <authorList>
            <consortium name="DOE Joint Genome Institute"/>
            <person name="Min B."/>
            <person name="Park H."/>
            <person name="Jang Y."/>
            <person name="Kim J.-J."/>
            <person name="Kim K.H."/>
            <person name="Pangilinan J."/>
            <person name="Lipzen A."/>
            <person name="Riley R."/>
            <person name="Grigoriev I.V."/>
            <person name="Spatafora J.W."/>
            <person name="Choi I.-G."/>
        </authorList>
    </citation>
    <scope>NUCLEOTIDE SEQUENCE [LARGE SCALE GENOMIC DNA]</scope>
    <source>
        <strain evidence="2 3">KUC8140</strain>
    </source>
</reference>
<dbReference type="AlphaFoldDB" id="A0A0H2RAP1"/>
<evidence type="ECO:0000313" key="3">
    <source>
        <dbReference type="Proteomes" id="UP000053477"/>
    </source>
</evidence>
<protein>
    <recommendedName>
        <fullName evidence="1">F-box domain-containing protein</fullName>
    </recommendedName>
</protein>
<keyword evidence="3" id="KW-1185">Reference proteome</keyword>
<gene>
    <name evidence="2" type="ORF">SCHPADRAFT_1000918</name>
</gene>
<organism evidence="2 3">
    <name type="scientific">Schizopora paradoxa</name>
    <dbReference type="NCBI Taxonomy" id="27342"/>
    <lineage>
        <taxon>Eukaryota</taxon>
        <taxon>Fungi</taxon>
        <taxon>Dikarya</taxon>
        <taxon>Basidiomycota</taxon>
        <taxon>Agaricomycotina</taxon>
        <taxon>Agaricomycetes</taxon>
        <taxon>Hymenochaetales</taxon>
        <taxon>Schizoporaceae</taxon>
        <taxon>Schizopora</taxon>
    </lineage>
</organism>
<dbReference type="Proteomes" id="UP000053477">
    <property type="component" value="Unassembled WGS sequence"/>
</dbReference>
<evidence type="ECO:0000313" key="2">
    <source>
        <dbReference type="EMBL" id="KLO08467.1"/>
    </source>
</evidence>
<sequence length="546" mass="62489">MRRTGVKLALMRALEMASAGTYSEEEDYSFDLSDWCFAKTFEKLQPSSMNSSNLASDLLSEWAQVESMLKLSKALVASTSVLLNLYDRQLRCLSSKLSKGLTSLPDELLVYILRFAQGGESAFKDALSFSHVSRRFRRLTVGNRVFWSTVTLSRNSEKERIDFQLSRGGKDARIHVTFEFDEMYWNPEEFFDTFSETAAHWQFLTIKGKFYEGDQGTTIFDKVLDLFEYRHIVLPQLQEMCLEEEQLQERPDVESYEDVSDEDIYERCWYSCDTKFKSARAWNLPNLRTLKCIQCAPSPSFPFNSITTLDMTLHILSDAYANQIVEMKRFIASSPSITEITLTLFGYAASGRVEHDFDFKPVICPNVTSFKIHVAHFEKFNLIISTINSLRMPKLRSFEIFDEGYSGWESKHQKPFLIAPNPIDHRLLESFTVNIRDTNGRDSKPQLLVIPLEALPNVSSLCVTTSGGSVLRRSSSPSEGASSLRELQFKSCEKLDFKHLSCAVFYLKEAGVWETLKHLVVQDCKLLDYEAALKAVGIERLRFLTD</sequence>
<dbReference type="EMBL" id="KQ086090">
    <property type="protein sequence ID" value="KLO08467.1"/>
    <property type="molecule type" value="Genomic_DNA"/>
</dbReference>
<dbReference type="PROSITE" id="PS50181">
    <property type="entry name" value="FBOX"/>
    <property type="match status" value="1"/>
</dbReference>
<accession>A0A0H2RAP1</accession>
<dbReference type="Pfam" id="PF12937">
    <property type="entry name" value="F-box-like"/>
    <property type="match status" value="1"/>
</dbReference>
<proteinExistence type="predicted"/>
<name>A0A0H2RAP1_9AGAM</name>
<evidence type="ECO:0000259" key="1">
    <source>
        <dbReference type="PROSITE" id="PS50181"/>
    </source>
</evidence>
<dbReference type="SUPFAM" id="SSF81383">
    <property type="entry name" value="F-box domain"/>
    <property type="match status" value="1"/>
</dbReference>
<dbReference type="InterPro" id="IPR001810">
    <property type="entry name" value="F-box_dom"/>
</dbReference>